<accession>A0ACB9SM28</accession>
<protein>
    <submittedName>
        <fullName evidence="1">Uncharacterized protein</fullName>
    </submittedName>
</protein>
<name>A0ACB9SM28_HOLOL</name>
<reference evidence="1" key="1">
    <citation type="submission" date="2022-04" db="EMBL/GenBank/DDBJ databases">
        <title>Chromosome-scale genome assembly of Holotrichia oblita Faldermann.</title>
        <authorList>
            <person name="Rongchong L."/>
        </authorList>
    </citation>
    <scope>NUCLEOTIDE SEQUENCE</scope>
    <source>
        <strain evidence="1">81SQS9</strain>
    </source>
</reference>
<comment type="caution">
    <text evidence="1">The sequence shown here is derived from an EMBL/GenBank/DDBJ whole genome shotgun (WGS) entry which is preliminary data.</text>
</comment>
<dbReference type="Proteomes" id="UP001056778">
    <property type="component" value="Chromosome 8"/>
</dbReference>
<evidence type="ECO:0000313" key="2">
    <source>
        <dbReference type="Proteomes" id="UP001056778"/>
    </source>
</evidence>
<evidence type="ECO:0000313" key="1">
    <source>
        <dbReference type="EMBL" id="KAI4456373.1"/>
    </source>
</evidence>
<gene>
    <name evidence="1" type="ORF">MML48_8g00004970</name>
</gene>
<keyword evidence="2" id="KW-1185">Reference proteome</keyword>
<organism evidence="1 2">
    <name type="scientific">Holotrichia oblita</name>
    <name type="common">Chafer beetle</name>
    <dbReference type="NCBI Taxonomy" id="644536"/>
    <lineage>
        <taxon>Eukaryota</taxon>
        <taxon>Metazoa</taxon>
        <taxon>Ecdysozoa</taxon>
        <taxon>Arthropoda</taxon>
        <taxon>Hexapoda</taxon>
        <taxon>Insecta</taxon>
        <taxon>Pterygota</taxon>
        <taxon>Neoptera</taxon>
        <taxon>Endopterygota</taxon>
        <taxon>Coleoptera</taxon>
        <taxon>Polyphaga</taxon>
        <taxon>Scarabaeiformia</taxon>
        <taxon>Scarabaeidae</taxon>
        <taxon>Melolonthinae</taxon>
        <taxon>Holotrichia</taxon>
    </lineage>
</organism>
<proteinExistence type="predicted"/>
<dbReference type="EMBL" id="CM043022">
    <property type="protein sequence ID" value="KAI4456373.1"/>
    <property type="molecule type" value="Genomic_DNA"/>
</dbReference>
<sequence length="113" mass="13193">MATIGQAWETESGREFPITFYDESLSTENNTKIQKISLAEDVKLDLASKDVLLRLLEIDPIRRLRSVRTLQNIAFYKDYNFEHVKEKRINGTDLLKKYNMTPSSEETFQLEGF</sequence>